<dbReference type="InterPro" id="IPR015411">
    <property type="entry name" value="Rep_factor_Mcm10_C"/>
</dbReference>
<feature type="non-terminal residue" evidence="3">
    <location>
        <position position="1"/>
    </location>
</feature>
<feature type="region of interest" description="Disordered" evidence="1">
    <location>
        <begin position="48"/>
        <end position="281"/>
    </location>
</feature>
<feature type="compositionally biased region" description="Basic and acidic residues" evidence="1">
    <location>
        <begin position="145"/>
        <end position="158"/>
    </location>
</feature>
<gene>
    <name evidence="3" type="ORF">g.13303</name>
</gene>
<dbReference type="GO" id="GO:0043596">
    <property type="term" value="C:nuclear replication fork"/>
    <property type="evidence" value="ECO:0007669"/>
    <property type="project" value="TreeGrafter"/>
</dbReference>
<dbReference type="PANTHER" id="PTHR13454:SF11">
    <property type="entry name" value="PROTEIN MCM10 HOMOLOG"/>
    <property type="match status" value="1"/>
</dbReference>
<evidence type="ECO:0000256" key="1">
    <source>
        <dbReference type="SAM" id="MobiDB-lite"/>
    </source>
</evidence>
<proteinExistence type="predicted"/>
<name>A0A1B6KSX7_9HEMI</name>
<sequence length="525" mass="59304">DAERLQKLTGSPATKNDLALEGIKNEIKKNFPVQNSASTLLLKEKQKIKKENSEPFQRKPATLSSGFNNIDKQLKQEKMPSTPSNIVEKLKEKRLLSSVNESGSKSKAGTMYDSPQLTTKTPNGKKQPSKNRFDNLTKLSSVDSKTSESKNMNVEKSKKTNTVDVSFEFDNESEKQIFSKKTITPSKTVSANQFKGKNSEWQSSIDNLQNDKVIRQSRVSGLSTNKDKNPSQKTPPNPLSERKPPTKQESSLNASPDTNNQRIAVGKQENISVKKSNKEITSPECQIKRVQDLVHINSPKLGQFSSLSLTVPIRSSSAKVKALKYVKLNGPIKREDPSLKKDKEELNQEKKRKRIDNEGSDHGEATQLSQRFIELMNASSKHEDLISNAENQAIDDYYDKMEKKEKMEEKMLTTYKMDCKAFRCLKCKYKWFAPSDLCKAEKHPIKVISAVKRFFECHNCRNRTVSLEVIPLHNCANCGQANWKRAAMMRERKSTTVHLSIRGGEQTFTNSVVTDTNLDLLVPDS</sequence>
<feature type="compositionally biased region" description="Polar residues" evidence="1">
    <location>
        <begin position="179"/>
        <end position="210"/>
    </location>
</feature>
<feature type="compositionally biased region" description="Polar residues" evidence="1">
    <location>
        <begin position="62"/>
        <end position="71"/>
    </location>
</feature>
<organism evidence="3">
    <name type="scientific">Graphocephala atropunctata</name>
    <dbReference type="NCBI Taxonomy" id="36148"/>
    <lineage>
        <taxon>Eukaryota</taxon>
        <taxon>Metazoa</taxon>
        <taxon>Ecdysozoa</taxon>
        <taxon>Arthropoda</taxon>
        <taxon>Hexapoda</taxon>
        <taxon>Insecta</taxon>
        <taxon>Pterygota</taxon>
        <taxon>Neoptera</taxon>
        <taxon>Paraneoptera</taxon>
        <taxon>Hemiptera</taxon>
        <taxon>Auchenorrhyncha</taxon>
        <taxon>Membracoidea</taxon>
        <taxon>Cicadellidae</taxon>
        <taxon>Cicadellinae</taxon>
        <taxon>Cicadellini</taxon>
        <taxon>Graphocephala</taxon>
    </lineage>
</organism>
<protein>
    <recommendedName>
        <fullName evidence="2">Replication factor Mcm10 C-terminal domain-containing protein</fullName>
    </recommendedName>
</protein>
<dbReference type="GO" id="GO:0003688">
    <property type="term" value="F:DNA replication origin binding"/>
    <property type="evidence" value="ECO:0007669"/>
    <property type="project" value="TreeGrafter"/>
</dbReference>
<evidence type="ECO:0000313" key="3">
    <source>
        <dbReference type="EMBL" id="JAT14562.1"/>
    </source>
</evidence>
<feature type="region of interest" description="Disordered" evidence="1">
    <location>
        <begin position="333"/>
        <end position="364"/>
    </location>
</feature>
<dbReference type="SMART" id="SM01280">
    <property type="entry name" value="Mcm10"/>
    <property type="match status" value="1"/>
</dbReference>
<dbReference type="GO" id="GO:0006270">
    <property type="term" value="P:DNA replication initiation"/>
    <property type="evidence" value="ECO:0007669"/>
    <property type="project" value="InterPro"/>
</dbReference>
<dbReference type="PANTHER" id="PTHR13454">
    <property type="entry name" value="PROTEIN MCM10 HOMOLOG"/>
    <property type="match status" value="1"/>
</dbReference>
<evidence type="ECO:0000259" key="2">
    <source>
        <dbReference type="SMART" id="SM01280"/>
    </source>
</evidence>
<feature type="compositionally biased region" description="Basic and acidic residues" evidence="1">
    <location>
        <begin position="48"/>
        <end position="57"/>
    </location>
</feature>
<dbReference type="Pfam" id="PF09332">
    <property type="entry name" value="Mcm10"/>
    <property type="match status" value="1"/>
</dbReference>
<dbReference type="InterPro" id="IPR040184">
    <property type="entry name" value="Mcm10"/>
</dbReference>
<dbReference type="GO" id="GO:0003697">
    <property type="term" value="F:single-stranded DNA binding"/>
    <property type="evidence" value="ECO:0007669"/>
    <property type="project" value="InterPro"/>
</dbReference>
<feature type="domain" description="Replication factor Mcm10 C-terminal" evidence="2">
    <location>
        <begin position="119"/>
        <end position="511"/>
    </location>
</feature>
<dbReference type="InterPro" id="IPR056791">
    <property type="entry name" value="Znf_Mcm10_C"/>
</dbReference>
<dbReference type="AlphaFoldDB" id="A0A1B6KSX7"/>
<dbReference type="EMBL" id="GEBQ01025415">
    <property type="protein sequence ID" value="JAT14562.1"/>
    <property type="molecule type" value="Transcribed_RNA"/>
</dbReference>
<feature type="compositionally biased region" description="Polar residues" evidence="1">
    <location>
        <begin position="269"/>
        <end position="281"/>
    </location>
</feature>
<accession>A0A1B6KSX7</accession>
<feature type="compositionally biased region" description="Polar residues" evidence="1">
    <location>
        <begin position="247"/>
        <end position="262"/>
    </location>
</feature>
<dbReference type="Pfam" id="PF24863">
    <property type="entry name" value="zf-CCCH_Mcm10"/>
    <property type="match status" value="1"/>
</dbReference>
<reference evidence="3" key="1">
    <citation type="submission" date="2015-11" db="EMBL/GenBank/DDBJ databases">
        <title>De novo transcriptome assembly of four potential Pierce s Disease insect vectors from Arizona vineyards.</title>
        <authorList>
            <person name="Tassone E.E."/>
        </authorList>
    </citation>
    <scope>NUCLEOTIDE SEQUENCE</scope>
</reference>
<feature type="compositionally biased region" description="Polar residues" evidence="1">
    <location>
        <begin position="97"/>
        <end position="126"/>
    </location>
</feature>